<protein>
    <submittedName>
        <fullName evidence="2">DinB family protein</fullName>
    </submittedName>
</protein>
<evidence type="ECO:0000313" key="2">
    <source>
        <dbReference type="EMBL" id="RAJ73890.1"/>
    </source>
</evidence>
<gene>
    <name evidence="2" type="ORF">CLV59_1119</name>
</gene>
<evidence type="ECO:0000313" key="3">
    <source>
        <dbReference type="Proteomes" id="UP000249819"/>
    </source>
</evidence>
<feature type="domain" description="DinB-like" evidence="1">
    <location>
        <begin position="12"/>
        <end position="167"/>
    </location>
</feature>
<proteinExistence type="predicted"/>
<accession>A0A327VM17</accession>
<evidence type="ECO:0000259" key="1">
    <source>
        <dbReference type="Pfam" id="PF12867"/>
    </source>
</evidence>
<dbReference type="InterPro" id="IPR024775">
    <property type="entry name" value="DinB-like"/>
</dbReference>
<dbReference type="RefSeq" id="WP_111595129.1">
    <property type="nucleotide sequence ID" value="NZ_QLMA01000011.1"/>
</dbReference>
<dbReference type="Gene3D" id="1.20.120.450">
    <property type="entry name" value="dinb family like domain"/>
    <property type="match status" value="1"/>
</dbReference>
<organism evidence="2 3">
    <name type="scientific">Chitinophaga dinghuensis</name>
    <dbReference type="NCBI Taxonomy" id="1539050"/>
    <lineage>
        <taxon>Bacteria</taxon>
        <taxon>Pseudomonadati</taxon>
        <taxon>Bacteroidota</taxon>
        <taxon>Chitinophagia</taxon>
        <taxon>Chitinophagales</taxon>
        <taxon>Chitinophagaceae</taxon>
        <taxon>Chitinophaga</taxon>
    </lineage>
</organism>
<dbReference type="EMBL" id="QLMA01000011">
    <property type="protein sequence ID" value="RAJ73890.1"/>
    <property type="molecule type" value="Genomic_DNA"/>
</dbReference>
<dbReference type="AlphaFoldDB" id="A0A327VM17"/>
<keyword evidence="3" id="KW-1185">Reference proteome</keyword>
<sequence>MYLNQHEIRSLLNRSFDNMVDYVNTLSDHRFTASPYGKWSAGQQLDHLIKSVRPVSSAMGFPKFALRYFGVSQLPSRSYDLLVLQYQQKLNDGATATIPYQPGVIYNAQRPVLIQSFLTQKLKLDDKIRNWSENDLDRYRLPHPILGKITVREMLYFTAYHNQHHLEKLIHQEQFAHTWENQLQQLIF</sequence>
<dbReference type="Proteomes" id="UP000249819">
    <property type="component" value="Unassembled WGS sequence"/>
</dbReference>
<comment type="caution">
    <text evidence="2">The sequence shown here is derived from an EMBL/GenBank/DDBJ whole genome shotgun (WGS) entry which is preliminary data.</text>
</comment>
<dbReference type="SUPFAM" id="SSF109854">
    <property type="entry name" value="DinB/YfiT-like putative metalloenzymes"/>
    <property type="match status" value="1"/>
</dbReference>
<dbReference type="InterPro" id="IPR034660">
    <property type="entry name" value="DinB/YfiT-like"/>
</dbReference>
<dbReference type="OrthoDB" id="954225at2"/>
<dbReference type="Pfam" id="PF12867">
    <property type="entry name" value="DinB_2"/>
    <property type="match status" value="1"/>
</dbReference>
<name>A0A327VM17_9BACT</name>
<reference evidence="2 3" key="1">
    <citation type="submission" date="2018-06" db="EMBL/GenBank/DDBJ databases">
        <title>Genomic Encyclopedia of Archaeal and Bacterial Type Strains, Phase II (KMG-II): from individual species to whole genera.</title>
        <authorList>
            <person name="Goeker M."/>
        </authorList>
    </citation>
    <scope>NUCLEOTIDE SEQUENCE [LARGE SCALE GENOMIC DNA]</scope>
    <source>
        <strain evidence="2 3">DSM 29821</strain>
    </source>
</reference>